<name>A0ACC1LPM7_9FUNG</name>
<comment type="caution">
    <text evidence="1">The sequence shown here is derived from an EMBL/GenBank/DDBJ whole genome shotgun (WGS) entry which is preliminary data.</text>
</comment>
<protein>
    <submittedName>
        <fullName evidence="1">Uncharacterized protein</fullName>
    </submittedName>
</protein>
<evidence type="ECO:0000313" key="2">
    <source>
        <dbReference type="Proteomes" id="UP001140096"/>
    </source>
</evidence>
<dbReference type="Proteomes" id="UP001140096">
    <property type="component" value="Unassembled WGS sequence"/>
</dbReference>
<organism evidence="1 2">
    <name type="scientific">Coemansia furcata</name>
    <dbReference type="NCBI Taxonomy" id="417177"/>
    <lineage>
        <taxon>Eukaryota</taxon>
        <taxon>Fungi</taxon>
        <taxon>Fungi incertae sedis</taxon>
        <taxon>Zoopagomycota</taxon>
        <taxon>Kickxellomycotina</taxon>
        <taxon>Kickxellomycetes</taxon>
        <taxon>Kickxellales</taxon>
        <taxon>Kickxellaceae</taxon>
        <taxon>Coemansia</taxon>
    </lineage>
</organism>
<reference evidence="1" key="1">
    <citation type="submission" date="2022-07" db="EMBL/GenBank/DDBJ databases">
        <title>Phylogenomic reconstructions and comparative analyses of Kickxellomycotina fungi.</title>
        <authorList>
            <person name="Reynolds N.K."/>
            <person name="Stajich J.E."/>
            <person name="Barry K."/>
            <person name="Grigoriev I.V."/>
            <person name="Crous P."/>
            <person name="Smith M.E."/>
        </authorList>
    </citation>
    <scope>NUCLEOTIDE SEQUENCE</scope>
    <source>
        <strain evidence="1">CBS 102833</strain>
    </source>
</reference>
<keyword evidence="2" id="KW-1185">Reference proteome</keyword>
<proteinExistence type="predicted"/>
<accession>A0ACC1LPM7</accession>
<evidence type="ECO:0000313" key="1">
    <source>
        <dbReference type="EMBL" id="KAJ2812794.1"/>
    </source>
</evidence>
<gene>
    <name evidence="1" type="ORF">H4S07_001149</name>
</gene>
<sequence>MLFTHTSGYLLALVAYIRVVTAHTNLFSVSSDGSTTNPTGLYIRPYYQHHNSPVRDPKSPLFLCRSEGMTTGAAKILPIVAGNDLTVVWHHNNVSPPDDTISPSHRGPCFVYMAPMESNGQGYSWFKIYEQGYDPATKLWCTDVLRENHGKLSVKIPTQINNGEYLVRTEIIALHDAGTIGGAQFYPNCAQITVTGATSGSPELYDISEVYNATDPGILINVRRGVSSYKIPGPPVYSP</sequence>
<dbReference type="EMBL" id="JANBUP010000156">
    <property type="protein sequence ID" value="KAJ2812794.1"/>
    <property type="molecule type" value="Genomic_DNA"/>
</dbReference>